<dbReference type="WBParaSite" id="SSTP_0001151100.1">
    <property type="protein sequence ID" value="SSTP_0001151100.1"/>
    <property type="gene ID" value="SSTP_0001151100"/>
</dbReference>
<reference evidence="3" key="1">
    <citation type="submission" date="2015-08" db="UniProtKB">
        <authorList>
            <consortium name="WormBaseParasite"/>
        </authorList>
    </citation>
    <scope>IDENTIFICATION</scope>
</reference>
<feature type="domain" description="Tyrosine-protein phosphatase" evidence="1">
    <location>
        <begin position="1"/>
        <end position="155"/>
    </location>
</feature>
<dbReference type="CDD" id="cd00047">
    <property type="entry name" value="PTPc"/>
    <property type="match status" value="1"/>
</dbReference>
<dbReference type="PROSITE" id="PS50055">
    <property type="entry name" value="TYR_PHOSPHATASE_PTP"/>
    <property type="match status" value="1"/>
</dbReference>
<dbReference type="PROSITE" id="PS50056">
    <property type="entry name" value="TYR_PHOSPHATASE_2"/>
    <property type="match status" value="1"/>
</dbReference>
<dbReference type="InterPro" id="IPR029021">
    <property type="entry name" value="Prot-tyrosine_phosphatase-like"/>
</dbReference>
<dbReference type="PROSITE" id="PS00383">
    <property type="entry name" value="TYR_PHOSPHATASE_1"/>
    <property type="match status" value="1"/>
</dbReference>
<protein>
    <submittedName>
        <fullName evidence="3">Protein tyrosine phosphatase</fullName>
    </submittedName>
</protein>
<dbReference type="PRINTS" id="PR00700">
    <property type="entry name" value="PRTYPHPHTASE"/>
</dbReference>
<dbReference type="SUPFAM" id="SSF52799">
    <property type="entry name" value="(Phosphotyrosine protein) phosphatases II"/>
    <property type="match status" value="1"/>
</dbReference>
<dbReference type="SMART" id="SM00194">
    <property type="entry name" value="PTPc"/>
    <property type="match status" value="1"/>
</dbReference>
<proteinExistence type="predicted"/>
<dbReference type="InterPro" id="IPR016130">
    <property type="entry name" value="Tyr_Pase_AS"/>
</dbReference>
<sequence length="185" mass="21325">MDGKTKCFNYLSIDSKEVSYPTYNLLFRGSQTDSNNSFCEYYYSVTDKTSKLVHNFKVLHYTIWPDKGIPTESHSLHGLYKRIIELYDNSHIAIHCSAGIGRTGTLALIIHMIDVIKSKAPFDPIKCLATVRKYRCKAVQTKPQFVFALAVVYEHFKDEIEEMDKKAYGKFMAVAEKYLVKKMIK</sequence>
<dbReference type="PANTHER" id="PTHR46163:SF5">
    <property type="entry name" value="TYROSINE-PROTEIN PHOSPHATASE"/>
    <property type="match status" value="1"/>
</dbReference>
<dbReference type="GO" id="GO:0004725">
    <property type="term" value="F:protein tyrosine phosphatase activity"/>
    <property type="evidence" value="ECO:0007669"/>
    <property type="project" value="InterPro"/>
</dbReference>
<evidence type="ECO:0000259" key="1">
    <source>
        <dbReference type="PROSITE" id="PS50055"/>
    </source>
</evidence>
<dbReference type="SMART" id="SM00404">
    <property type="entry name" value="PTPc_motif"/>
    <property type="match status" value="1"/>
</dbReference>
<dbReference type="InterPro" id="IPR003595">
    <property type="entry name" value="Tyr_Pase_cat"/>
</dbReference>
<feature type="domain" description="Tyrosine specific protein phosphatases" evidence="2">
    <location>
        <begin position="74"/>
        <end position="146"/>
    </location>
</feature>
<dbReference type="PANTHER" id="PTHR46163">
    <property type="entry name" value="TYROSINE-PROTEIN PHOSPHATASE-RELATED"/>
    <property type="match status" value="1"/>
</dbReference>
<dbReference type="STRING" id="6248.A0A0K0EPY2"/>
<dbReference type="InterPro" id="IPR052782">
    <property type="entry name" value="Oocyte-zygote_transition_reg"/>
</dbReference>
<accession>A0A0K0EPY2</accession>
<dbReference type="Pfam" id="PF00102">
    <property type="entry name" value="Y_phosphatase"/>
    <property type="match status" value="1"/>
</dbReference>
<dbReference type="AlphaFoldDB" id="A0A0K0EPY2"/>
<organism evidence="3">
    <name type="scientific">Strongyloides stercoralis</name>
    <name type="common">Threadworm</name>
    <dbReference type="NCBI Taxonomy" id="6248"/>
    <lineage>
        <taxon>Eukaryota</taxon>
        <taxon>Metazoa</taxon>
        <taxon>Ecdysozoa</taxon>
        <taxon>Nematoda</taxon>
        <taxon>Chromadorea</taxon>
        <taxon>Rhabditida</taxon>
        <taxon>Tylenchina</taxon>
        <taxon>Panagrolaimomorpha</taxon>
        <taxon>Strongyloidoidea</taxon>
        <taxon>Strongyloididae</taxon>
        <taxon>Strongyloides</taxon>
    </lineage>
</organism>
<dbReference type="InterPro" id="IPR000242">
    <property type="entry name" value="PTP_cat"/>
</dbReference>
<evidence type="ECO:0000259" key="2">
    <source>
        <dbReference type="PROSITE" id="PS50056"/>
    </source>
</evidence>
<evidence type="ECO:0000313" key="3">
    <source>
        <dbReference type="WBParaSite" id="SSTP_0001151100.1"/>
    </source>
</evidence>
<dbReference type="Gene3D" id="3.90.190.10">
    <property type="entry name" value="Protein tyrosine phosphatase superfamily"/>
    <property type="match status" value="1"/>
</dbReference>
<dbReference type="InterPro" id="IPR000387">
    <property type="entry name" value="Tyr_Pase_dom"/>
</dbReference>
<name>A0A0K0EPY2_STRER</name>